<evidence type="ECO:0000313" key="2">
    <source>
        <dbReference type="Proteomes" id="UP000292027"/>
    </source>
</evidence>
<gene>
    <name evidence="1" type="ORF">EV645_0108</name>
</gene>
<proteinExistence type="predicted"/>
<organism evidence="1 2">
    <name type="scientific">Kribbella rubisoli</name>
    <dbReference type="NCBI Taxonomy" id="3075929"/>
    <lineage>
        <taxon>Bacteria</taxon>
        <taxon>Bacillati</taxon>
        <taxon>Actinomycetota</taxon>
        <taxon>Actinomycetes</taxon>
        <taxon>Propionibacteriales</taxon>
        <taxon>Kribbellaceae</taxon>
        <taxon>Kribbella</taxon>
    </lineage>
</organism>
<name>A0A4V2G099_9ACTN</name>
<evidence type="ECO:0000313" key="1">
    <source>
        <dbReference type="EMBL" id="RZU24466.1"/>
    </source>
</evidence>
<evidence type="ECO:0008006" key="3">
    <source>
        <dbReference type="Google" id="ProtNLM"/>
    </source>
</evidence>
<dbReference type="Proteomes" id="UP000292027">
    <property type="component" value="Unassembled WGS sequence"/>
</dbReference>
<protein>
    <recommendedName>
        <fullName evidence="3">Arsenate reductase</fullName>
    </recommendedName>
</protein>
<accession>A0A4V2G099</accession>
<keyword evidence="2" id="KW-1185">Reference proteome</keyword>
<dbReference type="OrthoDB" id="8421706at2"/>
<dbReference type="RefSeq" id="WP_130438555.1">
    <property type="nucleotide sequence ID" value="NZ_SHKR01000001.1"/>
</dbReference>
<dbReference type="AlphaFoldDB" id="A0A4V2G099"/>
<comment type="caution">
    <text evidence="1">The sequence shown here is derived from an EMBL/GenBank/DDBJ whole genome shotgun (WGS) entry which is preliminary data.</text>
</comment>
<sequence>MDDLTWVPDACTLPTAERPFRMAEFDQLFAVHLRGADRVDAQTLDVTLTPDSREVVEDLTARETECCSFFTFTLSSNADELRLRITVPPARTDVLDGLSDRL</sequence>
<reference evidence="1 2" key="1">
    <citation type="journal article" date="2015" name="Stand. Genomic Sci.">
        <title>Genomic Encyclopedia of Bacterial and Archaeal Type Strains, Phase III: the genomes of soil and plant-associated and newly described type strains.</title>
        <authorList>
            <person name="Whitman W.B."/>
            <person name="Woyke T."/>
            <person name="Klenk H.P."/>
            <person name="Zhou Y."/>
            <person name="Lilburn T.G."/>
            <person name="Beck B.J."/>
            <person name="De Vos P."/>
            <person name="Vandamme P."/>
            <person name="Eisen J.A."/>
            <person name="Garrity G."/>
            <person name="Hugenholtz P."/>
            <person name="Kyrpides N.C."/>
        </authorList>
    </citation>
    <scope>NUCLEOTIDE SEQUENCE [LARGE SCALE GENOMIC DNA]</scope>
    <source>
        <strain evidence="1 2">VKM Ac-2540</strain>
    </source>
</reference>
<dbReference type="EMBL" id="SHKR01000001">
    <property type="protein sequence ID" value="RZU24466.1"/>
    <property type="molecule type" value="Genomic_DNA"/>
</dbReference>